<keyword evidence="3 6" id="KW-0812">Transmembrane</keyword>
<evidence type="ECO:0000256" key="1">
    <source>
        <dbReference type="ARBA" id="ARBA00004651"/>
    </source>
</evidence>
<gene>
    <name evidence="8" type="ORF">SAMN05444377_105137</name>
</gene>
<sequence length="387" mass="43791">MNQSVSKSVWVIPGLLLAFLLVLGCVQLYSNANALFGAKNESSNYWITLSKTITPDNIGRKELIGFNANDLAELRKWSEVKQVFPIISNDFKVSADGGNFIPFYTDMYLEAVDNEAIDIQDLSAFKVENNVIPIVISREYLNLYNYGFALNQGLPQITEDFAKKIEVNINLTLKDKNVTYKGRLIGLSDRIHSVLVPKAFLDSLNATQSFAPKHRDIYTRVLVKVNDAKDGGLIAKMEQKGYESNQESLRSAKIKGKIMLVLQAIALLGVFILLLSVVLVINYIKMAFLERREEVSIKYALGYSPKKMVQQISFRFSRMLFVILLVTLGILSVAQYSLSKLSLSQGMLSPYLDPWLGVMALVIPFVMYAVVFRLIYRWLIRSWRLIT</sequence>
<keyword evidence="5 6" id="KW-0472">Membrane</keyword>
<feature type="transmembrane region" description="Helical" evidence="6">
    <location>
        <begin position="258"/>
        <end position="284"/>
    </location>
</feature>
<dbReference type="Proteomes" id="UP000184147">
    <property type="component" value="Unassembled WGS sequence"/>
</dbReference>
<evidence type="ECO:0000256" key="2">
    <source>
        <dbReference type="ARBA" id="ARBA00022475"/>
    </source>
</evidence>
<feature type="domain" description="ABC3 transporter permease C-terminal" evidence="7">
    <location>
        <begin position="267"/>
        <end position="381"/>
    </location>
</feature>
<dbReference type="RefSeq" id="WP_073362659.1">
    <property type="nucleotide sequence ID" value="NZ_FQVQ01000005.1"/>
</dbReference>
<evidence type="ECO:0000259" key="7">
    <source>
        <dbReference type="Pfam" id="PF02687"/>
    </source>
</evidence>
<evidence type="ECO:0000256" key="6">
    <source>
        <dbReference type="SAM" id="Phobius"/>
    </source>
</evidence>
<dbReference type="PROSITE" id="PS51257">
    <property type="entry name" value="PROKAR_LIPOPROTEIN"/>
    <property type="match status" value="1"/>
</dbReference>
<accession>A0A1M5A3M6</accession>
<dbReference type="GO" id="GO:0005886">
    <property type="term" value="C:plasma membrane"/>
    <property type="evidence" value="ECO:0007669"/>
    <property type="project" value="UniProtKB-SubCell"/>
</dbReference>
<reference evidence="8 9" key="1">
    <citation type="submission" date="2016-11" db="EMBL/GenBank/DDBJ databases">
        <authorList>
            <person name="Jaros S."/>
            <person name="Januszkiewicz K."/>
            <person name="Wedrychowicz H."/>
        </authorList>
    </citation>
    <scope>NUCLEOTIDE SEQUENCE [LARGE SCALE GENOMIC DNA]</scope>
    <source>
        <strain evidence="8 9">DSM 25660</strain>
    </source>
</reference>
<evidence type="ECO:0000256" key="5">
    <source>
        <dbReference type="ARBA" id="ARBA00023136"/>
    </source>
</evidence>
<protein>
    <submittedName>
        <fullName evidence="8">FtsX-like permease family protein</fullName>
    </submittedName>
</protein>
<comment type="subcellular location">
    <subcellularLocation>
        <location evidence="1">Cell membrane</location>
        <topology evidence="1">Multi-pass membrane protein</topology>
    </subcellularLocation>
</comment>
<feature type="transmembrane region" description="Helical" evidence="6">
    <location>
        <begin position="316"/>
        <end position="335"/>
    </location>
</feature>
<evidence type="ECO:0000256" key="3">
    <source>
        <dbReference type="ARBA" id="ARBA00022692"/>
    </source>
</evidence>
<keyword evidence="9" id="KW-1185">Reference proteome</keyword>
<name>A0A1M5A3M6_9FLAO</name>
<keyword evidence="4 6" id="KW-1133">Transmembrane helix</keyword>
<feature type="transmembrane region" description="Helical" evidence="6">
    <location>
        <begin position="355"/>
        <end position="376"/>
    </location>
</feature>
<dbReference type="InterPro" id="IPR003838">
    <property type="entry name" value="ABC3_permease_C"/>
</dbReference>
<proteinExistence type="predicted"/>
<dbReference type="Pfam" id="PF02687">
    <property type="entry name" value="FtsX"/>
    <property type="match status" value="1"/>
</dbReference>
<evidence type="ECO:0000313" key="9">
    <source>
        <dbReference type="Proteomes" id="UP000184147"/>
    </source>
</evidence>
<evidence type="ECO:0000313" key="8">
    <source>
        <dbReference type="EMBL" id="SHF24878.1"/>
    </source>
</evidence>
<dbReference type="AlphaFoldDB" id="A0A1M5A3M6"/>
<organism evidence="8 9">
    <name type="scientific">Flavobacterium fontis</name>
    <dbReference type="NCBI Taxonomy" id="1124188"/>
    <lineage>
        <taxon>Bacteria</taxon>
        <taxon>Pseudomonadati</taxon>
        <taxon>Bacteroidota</taxon>
        <taxon>Flavobacteriia</taxon>
        <taxon>Flavobacteriales</taxon>
        <taxon>Flavobacteriaceae</taxon>
        <taxon>Flavobacterium</taxon>
    </lineage>
</organism>
<dbReference type="EMBL" id="FQVQ01000005">
    <property type="protein sequence ID" value="SHF24878.1"/>
    <property type="molecule type" value="Genomic_DNA"/>
</dbReference>
<evidence type="ECO:0000256" key="4">
    <source>
        <dbReference type="ARBA" id="ARBA00022989"/>
    </source>
</evidence>
<dbReference type="STRING" id="1124188.SAMN05444377_105137"/>
<dbReference type="OrthoDB" id="1011751at2"/>
<keyword evidence="2" id="KW-1003">Cell membrane</keyword>